<dbReference type="Proteomes" id="UP000777002">
    <property type="component" value="Unassembled WGS sequence"/>
</dbReference>
<dbReference type="EMBL" id="JACJKX010000016">
    <property type="protein sequence ID" value="MBM6929210.1"/>
    <property type="molecule type" value="Genomic_DNA"/>
</dbReference>
<gene>
    <name evidence="3" type="ORF">H5985_08020</name>
</gene>
<dbReference type="PANTHER" id="PTHR35848">
    <property type="entry name" value="OXALATE-BINDING PROTEIN"/>
    <property type="match status" value="1"/>
</dbReference>
<protein>
    <submittedName>
        <fullName evidence="3">Cupin domain-containing protein</fullName>
    </submittedName>
</protein>
<evidence type="ECO:0000259" key="2">
    <source>
        <dbReference type="Pfam" id="PF07883"/>
    </source>
</evidence>
<reference evidence="3 4" key="1">
    <citation type="journal article" date="2021" name="Sci. Rep.">
        <title>The distribution of antibiotic resistance genes in chicken gut microbiota commensals.</title>
        <authorList>
            <person name="Juricova H."/>
            <person name="Matiasovicova J."/>
            <person name="Kubasova T."/>
            <person name="Cejkova D."/>
            <person name="Rychlik I."/>
        </authorList>
    </citation>
    <scope>NUCLEOTIDE SEQUENCE [LARGE SCALE GENOMIC DNA]</scope>
    <source>
        <strain evidence="3 4">An562</strain>
    </source>
</reference>
<proteinExistence type="predicted"/>
<dbReference type="RefSeq" id="WP_205050797.1">
    <property type="nucleotide sequence ID" value="NZ_JACJKX010000016.1"/>
</dbReference>
<evidence type="ECO:0000313" key="4">
    <source>
        <dbReference type="Proteomes" id="UP000777002"/>
    </source>
</evidence>
<dbReference type="CDD" id="cd06985">
    <property type="entry name" value="cupin_BF4112"/>
    <property type="match status" value="1"/>
</dbReference>
<keyword evidence="1" id="KW-0479">Metal-binding</keyword>
<accession>A0ABS2GTP3</accession>
<evidence type="ECO:0000313" key="3">
    <source>
        <dbReference type="EMBL" id="MBM6929210.1"/>
    </source>
</evidence>
<name>A0ABS2GTP3_9BURK</name>
<organism evidence="3 4">
    <name type="scientific">Parasutterella secunda</name>
    <dbReference type="NCBI Taxonomy" id="626947"/>
    <lineage>
        <taxon>Bacteria</taxon>
        <taxon>Pseudomonadati</taxon>
        <taxon>Pseudomonadota</taxon>
        <taxon>Betaproteobacteria</taxon>
        <taxon>Burkholderiales</taxon>
        <taxon>Sutterellaceae</taxon>
        <taxon>Parasutterella</taxon>
    </lineage>
</organism>
<dbReference type="PANTHER" id="PTHR35848:SF6">
    <property type="entry name" value="CUPIN TYPE-2 DOMAIN-CONTAINING PROTEIN"/>
    <property type="match status" value="1"/>
</dbReference>
<dbReference type="InterPro" id="IPR013096">
    <property type="entry name" value="Cupin_2"/>
</dbReference>
<dbReference type="InterPro" id="IPR014710">
    <property type="entry name" value="RmlC-like_jellyroll"/>
</dbReference>
<comment type="caution">
    <text evidence="3">The sequence shown here is derived from an EMBL/GenBank/DDBJ whole genome shotgun (WGS) entry which is preliminary data.</text>
</comment>
<dbReference type="SUPFAM" id="SSF51182">
    <property type="entry name" value="RmlC-like cupins"/>
    <property type="match status" value="1"/>
</dbReference>
<evidence type="ECO:0000256" key="1">
    <source>
        <dbReference type="ARBA" id="ARBA00022723"/>
    </source>
</evidence>
<dbReference type="Gene3D" id="2.60.120.10">
    <property type="entry name" value="Jelly Rolls"/>
    <property type="match status" value="1"/>
</dbReference>
<dbReference type="InterPro" id="IPR051610">
    <property type="entry name" value="GPI/OXD"/>
</dbReference>
<feature type="domain" description="Cupin type-2" evidence="2">
    <location>
        <begin position="34"/>
        <end position="100"/>
    </location>
</feature>
<dbReference type="InterPro" id="IPR011051">
    <property type="entry name" value="RmlC_Cupin_sf"/>
</dbReference>
<keyword evidence="4" id="KW-1185">Reference proteome</keyword>
<sequence>MSNYQSFHLDMNAGRTELHNALALTGAEVSLNNLPAGVSIPFVHAHTHNEELYIVLAGKGTFFIDGEEFEVKEGDCLRVDPKAQRCLKAADDSALRYLCMQTRANSLEGFTMTDGVISEEFAKPSWLK</sequence>
<dbReference type="Pfam" id="PF07883">
    <property type="entry name" value="Cupin_2"/>
    <property type="match status" value="1"/>
</dbReference>